<dbReference type="GO" id="GO:0030014">
    <property type="term" value="C:CCR4-NOT complex"/>
    <property type="evidence" value="ECO:0007669"/>
    <property type="project" value="InterPro"/>
</dbReference>
<feature type="compositionally biased region" description="Low complexity" evidence="15">
    <location>
        <begin position="79"/>
        <end position="99"/>
    </location>
</feature>
<evidence type="ECO:0000256" key="2">
    <source>
        <dbReference type="ARBA" id="ARBA00004123"/>
    </source>
</evidence>
<evidence type="ECO:0000256" key="14">
    <source>
        <dbReference type="ARBA" id="ARBA00023242"/>
    </source>
</evidence>
<dbReference type="GO" id="GO:0003723">
    <property type="term" value="F:RNA binding"/>
    <property type="evidence" value="ECO:0007669"/>
    <property type="project" value="UniProtKB-KW"/>
</dbReference>
<keyword evidence="17" id="KW-1185">Reference proteome</keyword>
<dbReference type="Pfam" id="PF04857">
    <property type="entry name" value="CAF1"/>
    <property type="match status" value="1"/>
</dbReference>
<dbReference type="InterPro" id="IPR039637">
    <property type="entry name" value="CNOT7/CNOT8/Pop2"/>
</dbReference>
<evidence type="ECO:0000256" key="5">
    <source>
        <dbReference type="ARBA" id="ARBA00012161"/>
    </source>
</evidence>
<comment type="similarity">
    <text evidence="4">Belongs to the CAF1 family.</text>
</comment>
<evidence type="ECO:0000313" key="17">
    <source>
        <dbReference type="Proteomes" id="UP000509704"/>
    </source>
</evidence>
<dbReference type="EMBL" id="CP058609">
    <property type="protein sequence ID" value="QLG73508.1"/>
    <property type="molecule type" value="Genomic_DNA"/>
</dbReference>
<dbReference type="GO" id="GO:0004535">
    <property type="term" value="F:poly(A)-specific ribonuclease activity"/>
    <property type="evidence" value="ECO:0007669"/>
    <property type="project" value="UniProtKB-EC"/>
</dbReference>
<evidence type="ECO:0000256" key="1">
    <source>
        <dbReference type="ARBA" id="ARBA00001663"/>
    </source>
</evidence>
<evidence type="ECO:0000256" key="4">
    <source>
        <dbReference type="ARBA" id="ARBA00008372"/>
    </source>
</evidence>
<dbReference type="InterPro" id="IPR006941">
    <property type="entry name" value="RNase_CAF1"/>
</dbReference>
<organism evidence="16 17">
    <name type="scientific">Zygotorulaspora mrakii</name>
    <name type="common">Zygosaccharomyces mrakii</name>
    <dbReference type="NCBI Taxonomy" id="42260"/>
    <lineage>
        <taxon>Eukaryota</taxon>
        <taxon>Fungi</taxon>
        <taxon>Dikarya</taxon>
        <taxon>Ascomycota</taxon>
        <taxon>Saccharomycotina</taxon>
        <taxon>Saccharomycetes</taxon>
        <taxon>Saccharomycetales</taxon>
        <taxon>Saccharomycetaceae</taxon>
        <taxon>Zygotorulaspora</taxon>
    </lineage>
</organism>
<evidence type="ECO:0000256" key="8">
    <source>
        <dbReference type="ARBA" id="ARBA00022723"/>
    </source>
</evidence>
<dbReference type="InterPro" id="IPR036397">
    <property type="entry name" value="RNaseH_sf"/>
</dbReference>
<gene>
    <name evidence="16" type="ORF">HG535_0F00180</name>
</gene>
<dbReference type="GeneID" id="59237268"/>
<dbReference type="GO" id="GO:0046872">
    <property type="term" value="F:metal ion binding"/>
    <property type="evidence" value="ECO:0007669"/>
    <property type="project" value="UniProtKB-KW"/>
</dbReference>
<evidence type="ECO:0000256" key="12">
    <source>
        <dbReference type="ARBA" id="ARBA00023015"/>
    </source>
</evidence>
<evidence type="ECO:0000256" key="10">
    <source>
        <dbReference type="ARBA" id="ARBA00022839"/>
    </source>
</evidence>
<dbReference type="OrthoDB" id="1164111at2759"/>
<dbReference type="KEGG" id="zmk:HG535_0F00180"/>
<evidence type="ECO:0000256" key="3">
    <source>
        <dbReference type="ARBA" id="ARBA00004496"/>
    </source>
</evidence>
<dbReference type="AlphaFoldDB" id="A0A7H9B497"/>
<keyword evidence="7" id="KW-0540">Nuclease</keyword>
<evidence type="ECO:0000256" key="6">
    <source>
        <dbReference type="ARBA" id="ARBA00022490"/>
    </source>
</evidence>
<comment type="catalytic activity">
    <reaction evidence="1">
        <text>Exonucleolytic cleavage of poly(A) to 5'-AMP.</text>
        <dbReference type="EC" id="3.1.13.4"/>
    </reaction>
</comment>
<dbReference type="SUPFAM" id="SSF53098">
    <property type="entry name" value="Ribonuclease H-like"/>
    <property type="match status" value="1"/>
</dbReference>
<keyword evidence="6" id="KW-0963">Cytoplasm</keyword>
<dbReference type="Proteomes" id="UP000509704">
    <property type="component" value="Chromosome 6"/>
</dbReference>
<dbReference type="Gene3D" id="3.30.420.10">
    <property type="entry name" value="Ribonuclease H-like superfamily/Ribonuclease H"/>
    <property type="match status" value="1"/>
</dbReference>
<dbReference type="PANTHER" id="PTHR10797">
    <property type="entry name" value="CCR4-NOT TRANSCRIPTION COMPLEX SUBUNIT"/>
    <property type="match status" value="1"/>
</dbReference>
<evidence type="ECO:0000256" key="7">
    <source>
        <dbReference type="ARBA" id="ARBA00022722"/>
    </source>
</evidence>
<evidence type="ECO:0000256" key="13">
    <source>
        <dbReference type="ARBA" id="ARBA00023163"/>
    </source>
</evidence>
<keyword evidence="10" id="KW-0269">Exonuclease</keyword>
<accession>A0A7H9B497</accession>
<feature type="region of interest" description="Disordered" evidence="15">
    <location>
        <begin position="121"/>
        <end position="152"/>
    </location>
</feature>
<dbReference type="FunFam" id="3.30.420.10:FF:000107">
    <property type="entry name" value="Poly(A) ribonuclease POP2"/>
    <property type="match status" value="1"/>
</dbReference>
<evidence type="ECO:0000256" key="15">
    <source>
        <dbReference type="SAM" id="MobiDB-lite"/>
    </source>
</evidence>
<comment type="subcellular location">
    <subcellularLocation>
        <location evidence="3">Cytoplasm</location>
    </subcellularLocation>
    <subcellularLocation>
        <location evidence="2">Nucleus</location>
    </subcellularLocation>
</comment>
<reference evidence="16 17" key="1">
    <citation type="submission" date="2020-07" db="EMBL/GenBank/DDBJ databases">
        <title>The yeast mating-type switching endonuclease HO is a domesticated member of an unorthodox homing genetic element family.</title>
        <authorList>
            <person name="Coughlan A.Y."/>
            <person name="Lombardi L."/>
            <person name="Braun-Galleani S."/>
            <person name="Martos A.R."/>
            <person name="Galeote V."/>
            <person name="Bigey F."/>
            <person name="Dequin S."/>
            <person name="Byrne K.P."/>
            <person name="Wolfe K.H."/>
        </authorList>
    </citation>
    <scope>NUCLEOTIDE SEQUENCE [LARGE SCALE GENOMIC DNA]</scope>
    <source>
        <strain evidence="16 17">NRRL Y-6702</strain>
    </source>
</reference>
<evidence type="ECO:0000256" key="11">
    <source>
        <dbReference type="ARBA" id="ARBA00022884"/>
    </source>
</evidence>
<keyword evidence="8" id="KW-0479">Metal-binding</keyword>
<keyword evidence="11" id="KW-0694">RNA-binding</keyword>
<keyword evidence="12" id="KW-0805">Transcription regulation</keyword>
<dbReference type="RefSeq" id="XP_037145235.1">
    <property type="nucleotide sequence ID" value="XM_037289340.1"/>
</dbReference>
<proteinExistence type="inferred from homology"/>
<dbReference type="InterPro" id="IPR012337">
    <property type="entry name" value="RNaseH-like_sf"/>
</dbReference>
<keyword evidence="9" id="KW-0378">Hydrolase</keyword>
<sequence>MQPINMQAHMFPMGDQFFTHHPPNEQQPGMGMNGPQVFSPQLNQARLLSQQPGIVQTTQGMSNPQELQNPYMLKQNMDSQLSQQQASFQHQHQHQPQQQNMSINGPVGISAAAAAANRPPGLNILRQGAPGMNRPGNSHMPKQNLNNAGGASSVVLPPPNHLFIREVWKNNLYAEFATIRKLAMEYNHISVSTEFVGTIARPIGNFRSKTDYHYQTMRSNVDFLNPIQIGVSMCDANGNKPEDGPSTWQFNFHFDEGQEMMSSESFELLQKSGINFDNHLNNGIDMFEFSQLMIDSGLLMDDSITWITYHAAYDFGFLVNILTNNCMPNNREDFEWWVHRFLPNFYDLNLICKVIQDFRQQQQQQQPQQQQPQQQPQQFTLASLAEDLGISRFPLFTTTAGQSLLTSLGFFQLSKLSMNKLPNGTTFETYRNLIYGINGE</sequence>
<dbReference type="GO" id="GO:0005737">
    <property type="term" value="C:cytoplasm"/>
    <property type="evidence" value="ECO:0007669"/>
    <property type="project" value="UniProtKB-SubCell"/>
</dbReference>
<keyword evidence="14" id="KW-0539">Nucleus</keyword>
<name>A0A7H9B497_ZYGMR</name>
<feature type="compositionally biased region" description="Polar residues" evidence="15">
    <location>
        <begin position="140"/>
        <end position="150"/>
    </location>
</feature>
<evidence type="ECO:0000313" key="16">
    <source>
        <dbReference type="EMBL" id="QLG73508.1"/>
    </source>
</evidence>
<protein>
    <recommendedName>
        <fullName evidence="5">poly(A)-specific ribonuclease</fullName>
        <ecNumber evidence="5">3.1.13.4</ecNumber>
    </recommendedName>
</protein>
<keyword evidence="13" id="KW-0804">Transcription</keyword>
<feature type="region of interest" description="Disordered" evidence="15">
    <location>
        <begin position="77"/>
        <end position="104"/>
    </location>
</feature>
<evidence type="ECO:0000256" key="9">
    <source>
        <dbReference type="ARBA" id="ARBA00022801"/>
    </source>
</evidence>
<dbReference type="GO" id="GO:0005634">
    <property type="term" value="C:nucleus"/>
    <property type="evidence" value="ECO:0007669"/>
    <property type="project" value="UniProtKB-SubCell"/>
</dbReference>
<dbReference type="EC" id="3.1.13.4" evidence="5"/>